<keyword evidence="10 20" id="KW-0479">Metal-binding</keyword>
<proteinExistence type="inferred from homology"/>
<keyword evidence="8" id="KW-1134">Transmembrane beta strand</keyword>
<dbReference type="CDD" id="cd00541">
    <property type="entry name" value="OMPLA"/>
    <property type="match status" value="1"/>
</dbReference>
<evidence type="ECO:0000256" key="20">
    <source>
        <dbReference type="PIRSR" id="PIRSR603187-2"/>
    </source>
</evidence>
<feature type="binding site" description="in dimeric form" evidence="20">
    <location>
        <position position="211"/>
    </location>
    <ligand>
        <name>Ca(2+)</name>
        <dbReference type="ChEBI" id="CHEBI:29108"/>
        <label>1</label>
    </ligand>
</feature>
<evidence type="ECO:0000256" key="18">
    <source>
        <dbReference type="ARBA" id="ARBA00032375"/>
    </source>
</evidence>
<dbReference type="GO" id="GO:0009279">
    <property type="term" value="C:cell outer membrane"/>
    <property type="evidence" value="ECO:0007669"/>
    <property type="project" value="UniProtKB-SubCell"/>
</dbReference>
<evidence type="ECO:0000256" key="16">
    <source>
        <dbReference type="ARBA" id="ARBA00023136"/>
    </source>
</evidence>
<feature type="binding site" description="in dimeric form" evidence="20">
    <location>
        <position position="130"/>
    </location>
    <ligand>
        <name>Ca(2+)</name>
        <dbReference type="ChEBI" id="CHEBI:29108"/>
        <label>1</label>
    </ligand>
</feature>
<dbReference type="SUPFAM" id="SSF56931">
    <property type="entry name" value="Outer membrane phospholipase A (OMPLA)"/>
    <property type="match status" value="1"/>
</dbReference>
<dbReference type="EMBL" id="FZNT01000002">
    <property type="protein sequence ID" value="SNR42017.1"/>
    <property type="molecule type" value="Genomic_DNA"/>
</dbReference>
<evidence type="ECO:0000256" key="8">
    <source>
        <dbReference type="ARBA" id="ARBA00022452"/>
    </source>
</evidence>
<keyword evidence="17" id="KW-0998">Cell outer membrane</keyword>
<evidence type="ECO:0000256" key="12">
    <source>
        <dbReference type="ARBA" id="ARBA00022801"/>
    </source>
</evidence>
<feature type="active site" description="Proton acceptor" evidence="19">
    <location>
        <position position="166"/>
    </location>
</feature>
<comment type="catalytic activity">
    <reaction evidence="2">
        <text>a 1,2-diacyl-sn-glycero-3-phosphocholine + H2O = a 1-acyl-sn-glycero-3-phosphocholine + a fatty acid + H(+)</text>
        <dbReference type="Rhea" id="RHEA:15801"/>
        <dbReference type="ChEBI" id="CHEBI:15377"/>
        <dbReference type="ChEBI" id="CHEBI:15378"/>
        <dbReference type="ChEBI" id="CHEBI:28868"/>
        <dbReference type="ChEBI" id="CHEBI:57643"/>
        <dbReference type="ChEBI" id="CHEBI:58168"/>
        <dbReference type="EC" id="3.1.1.4"/>
    </reaction>
</comment>
<evidence type="ECO:0000256" key="19">
    <source>
        <dbReference type="PIRSR" id="PIRSR603187-1"/>
    </source>
</evidence>
<keyword evidence="12" id="KW-0378">Hydrolase</keyword>
<keyword evidence="14" id="KW-0442">Lipid degradation</keyword>
<dbReference type="Proteomes" id="UP000198384">
    <property type="component" value="Unassembled WGS sequence"/>
</dbReference>
<dbReference type="GO" id="GO:0016042">
    <property type="term" value="P:lipid catabolic process"/>
    <property type="evidence" value="ECO:0007669"/>
    <property type="project" value="UniProtKB-KW"/>
</dbReference>
<comment type="catalytic activity">
    <reaction evidence="1">
        <text>a 1,2-diacyl-sn-glycero-3-phosphocholine + H2O = a 2-acyl-sn-glycero-3-phosphocholine + a fatty acid + H(+)</text>
        <dbReference type="Rhea" id="RHEA:18689"/>
        <dbReference type="ChEBI" id="CHEBI:15377"/>
        <dbReference type="ChEBI" id="CHEBI:15378"/>
        <dbReference type="ChEBI" id="CHEBI:28868"/>
        <dbReference type="ChEBI" id="CHEBI:57643"/>
        <dbReference type="ChEBI" id="CHEBI:57875"/>
        <dbReference type="EC" id="3.1.1.32"/>
    </reaction>
</comment>
<dbReference type="GO" id="GO:0004623">
    <property type="term" value="F:phospholipase A2 activity"/>
    <property type="evidence" value="ECO:0007669"/>
    <property type="project" value="UniProtKB-EC"/>
</dbReference>
<evidence type="ECO:0000256" key="6">
    <source>
        <dbReference type="ARBA" id="ARBA00013179"/>
    </source>
</evidence>
<dbReference type="InterPro" id="IPR036541">
    <property type="entry name" value="PLipase_A1_sf"/>
</dbReference>
<dbReference type="EC" id="3.1.1.4" evidence="7"/>
<dbReference type="PANTHER" id="PTHR40457:SF1">
    <property type="entry name" value="PHOSPHOLIPASE A1"/>
    <property type="match status" value="1"/>
</dbReference>
<feature type="binding site" description="in dimeric form" evidence="20">
    <location>
        <position position="176"/>
    </location>
    <ligand>
        <name>Ca(2+)</name>
        <dbReference type="ChEBI" id="CHEBI:29108"/>
        <label>1</label>
    </ligand>
</feature>
<evidence type="ECO:0000256" key="15">
    <source>
        <dbReference type="ARBA" id="ARBA00023098"/>
    </source>
</evidence>
<feature type="signal peptide" evidence="21">
    <location>
        <begin position="1"/>
        <end position="19"/>
    </location>
</feature>
<evidence type="ECO:0000256" key="14">
    <source>
        <dbReference type="ARBA" id="ARBA00022963"/>
    </source>
</evidence>
<comment type="subunit">
    <text evidence="5">Homodimer; dimerization is reversible, and the dimeric form is the active one.</text>
</comment>
<evidence type="ECO:0000256" key="11">
    <source>
        <dbReference type="ARBA" id="ARBA00022729"/>
    </source>
</evidence>
<organism evidence="22 23">
    <name type="scientific">Lutibacter agarilyticus</name>
    <dbReference type="NCBI Taxonomy" id="1109740"/>
    <lineage>
        <taxon>Bacteria</taxon>
        <taxon>Pseudomonadati</taxon>
        <taxon>Bacteroidota</taxon>
        <taxon>Flavobacteriia</taxon>
        <taxon>Flavobacteriales</taxon>
        <taxon>Flavobacteriaceae</taxon>
        <taxon>Lutibacter</taxon>
    </lineage>
</organism>
<comment type="subcellular location">
    <subcellularLocation>
        <location evidence="3">Cell outer membrane</location>
        <topology evidence="3">Multi-pass membrane protein</topology>
    </subcellularLocation>
</comment>
<dbReference type="Gene3D" id="2.40.230.10">
    <property type="entry name" value="Phospholipase A1"/>
    <property type="match status" value="1"/>
</dbReference>
<evidence type="ECO:0000256" key="4">
    <source>
        <dbReference type="ARBA" id="ARBA00010525"/>
    </source>
</evidence>
<dbReference type="RefSeq" id="WP_089380639.1">
    <property type="nucleotide sequence ID" value="NZ_FZNT01000002.1"/>
</dbReference>
<evidence type="ECO:0000256" key="10">
    <source>
        <dbReference type="ARBA" id="ARBA00022723"/>
    </source>
</evidence>
<evidence type="ECO:0000256" key="9">
    <source>
        <dbReference type="ARBA" id="ARBA00022692"/>
    </source>
</evidence>
<evidence type="ECO:0000256" key="5">
    <source>
        <dbReference type="ARBA" id="ARBA00011702"/>
    </source>
</evidence>
<dbReference type="PRINTS" id="PR01486">
    <property type="entry name" value="PHPHLIPASEA1"/>
</dbReference>
<keyword evidence="9" id="KW-0812">Transmembrane</keyword>
<dbReference type="GO" id="GO:0008970">
    <property type="term" value="F:phospholipase A1 activity"/>
    <property type="evidence" value="ECO:0007669"/>
    <property type="project" value="UniProtKB-EC"/>
</dbReference>
<comment type="cofactor">
    <cofactor evidence="20">
        <name>Ca(2+)</name>
        <dbReference type="ChEBI" id="CHEBI:29108"/>
    </cofactor>
    <text evidence="20">Binds 1 Ca(2+) ion per monomer.</text>
</comment>
<sequence>MKLKLSLLFLFGIVSFSHSQNKFDTETISLSERWDLIKPSNKKQLFKFEPYKPVYILFANYTSNINQQPTSENPNNTVPIPLELNQVELKFQLSFKTKVLQNIFGEKTGGAIWLAYTQSSRWQVYNDVHSRPFRETNYEPEVLFILPTKYNLFGLRGVYSGVGLTHQSNGRANPLSRSWNRLIFHVGLEANEWSVIFRPWIRISEDLAKDDNPNIENYVGRAELLVAYKHKKHQVSFKGRHSLNGGANNRGSVQFDYAAQLYNNLKIYTQFFHGYGESLIDFNHKQTTIGIGLSLVNWM</sequence>
<feature type="binding site" description="in dimeric form" evidence="20">
    <location>
        <position position="171"/>
    </location>
    <ligand>
        <name>Ca(2+)</name>
        <dbReference type="ChEBI" id="CHEBI:29108"/>
        <label>1</label>
    </ligand>
</feature>
<dbReference type="AlphaFoldDB" id="A0A238W6G5"/>
<dbReference type="EC" id="3.1.1.32" evidence="6"/>
<name>A0A238W6G5_9FLAO</name>
<dbReference type="InterPro" id="IPR003187">
    <property type="entry name" value="PLipase_A1"/>
</dbReference>
<evidence type="ECO:0000256" key="2">
    <source>
        <dbReference type="ARBA" id="ARBA00001604"/>
    </source>
</evidence>
<evidence type="ECO:0000313" key="22">
    <source>
        <dbReference type="EMBL" id="SNR42017.1"/>
    </source>
</evidence>
<dbReference type="OrthoDB" id="188433at2"/>
<accession>A0A238W6G5</accession>
<feature type="active site" description="Nucleophile" evidence="19">
    <location>
        <position position="168"/>
    </location>
</feature>
<comment type="similarity">
    <text evidence="4">Belongs to the phospholipase A1 family.</text>
</comment>
<reference evidence="22 23" key="1">
    <citation type="submission" date="2017-06" db="EMBL/GenBank/DDBJ databases">
        <authorList>
            <person name="Kim H.J."/>
            <person name="Triplett B.A."/>
        </authorList>
    </citation>
    <scope>NUCLEOTIDE SEQUENCE [LARGE SCALE GENOMIC DNA]</scope>
    <source>
        <strain evidence="22 23">DSM 29150</strain>
    </source>
</reference>
<evidence type="ECO:0000256" key="3">
    <source>
        <dbReference type="ARBA" id="ARBA00004571"/>
    </source>
</evidence>
<keyword evidence="13 20" id="KW-0106">Calcium</keyword>
<evidence type="ECO:0000256" key="1">
    <source>
        <dbReference type="ARBA" id="ARBA00000111"/>
    </source>
</evidence>
<gene>
    <name evidence="22" type="ORF">SAMN06265371_102465</name>
</gene>
<dbReference type="PANTHER" id="PTHR40457">
    <property type="entry name" value="PHOSPHOLIPASE A1"/>
    <property type="match status" value="1"/>
</dbReference>
<keyword evidence="23" id="KW-1185">Reference proteome</keyword>
<keyword evidence="15" id="KW-0443">Lipid metabolism</keyword>
<evidence type="ECO:0000256" key="21">
    <source>
        <dbReference type="SAM" id="SignalP"/>
    </source>
</evidence>
<keyword evidence="11 21" id="KW-0732">Signal</keyword>
<feature type="chain" id="PRO_5012692305" description="Phosphatidylcholine 1-acylhydrolase" evidence="21">
    <location>
        <begin position="20"/>
        <end position="299"/>
    </location>
</feature>
<dbReference type="Pfam" id="PF02253">
    <property type="entry name" value="PLA1"/>
    <property type="match status" value="1"/>
</dbReference>
<evidence type="ECO:0000313" key="23">
    <source>
        <dbReference type="Proteomes" id="UP000198384"/>
    </source>
</evidence>
<evidence type="ECO:0000256" key="13">
    <source>
        <dbReference type="ARBA" id="ARBA00022837"/>
    </source>
</evidence>
<evidence type="ECO:0000256" key="17">
    <source>
        <dbReference type="ARBA" id="ARBA00023237"/>
    </source>
</evidence>
<keyword evidence="16" id="KW-0472">Membrane</keyword>
<dbReference type="GO" id="GO:0005509">
    <property type="term" value="F:calcium ion binding"/>
    <property type="evidence" value="ECO:0007669"/>
    <property type="project" value="TreeGrafter"/>
</dbReference>
<protein>
    <recommendedName>
        <fullName evidence="18">Phosphatidylcholine 1-acylhydrolase</fullName>
        <ecNumber evidence="6">3.1.1.32</ecNumber>
        <ecNumber evidence="7">3.1.1.4</ecNumber>
    </recommendedName>
</protein>
<evidence type="ECO:0000256" key="7">
    <source>
        <dbReference type="ARBA" id="ARBA00013278"/>
    </source>
</evidence>